<evidence type="ECO:0000313" key="2">
    <source>
        <dbReference type="EMBL" id="PJE93738.1"/>
    </source>
</evidence>
<protein>
    <submittedName>
        <fullName evidence="2">ABC transporter</fullName>
    </submittedName>
</protein>
<name>A0A2M8LP53_9ACTN</name>
<feature type="transmembrane region" description="Helical" evidence="1">
    <location>
        <begin position="201"/>
        <end position="219"/>
    </location>
</feature>
<feature type="transmembrane region" description="Helical" evidence="1">
    <location>
        <begin position="34"/>
        <end position="51"/>
    </location>
</feature>
<dbReference type="EMBL" id="PGGW01000071">
    <property type="protein sequence ID" value="PJE93738.1"/>
    <property type="molecule type" value="Genomic_DNA"/>
</dbReference>
<feature type="transmembrane region" description="Helical" evidence="1">
    <location>
        <begin position="129"/>
        <end position="155"/>
    </location>
</feature>
<accession>A0A2M8LP53</accession>
<dbReference type="Proteomes" id="UP000230407">
    <property type="component" value="Unassembled WGS sequence"/>
</dbReference>
<keyword evidence="3" id="KW-1185">Reference proteome</keyword>
<feature type="transmembrane region" description="Helical" evidence="1">
    <location>
        <begin position="303"/>
        <end position="325"/>
    </location>
</feature>
<keyword evidence="1" id="KW-0472">Membrane</keyword>
<dbReference type="RefSeq" id="WP_100205408.1">
    <property type="nucleotide sequence ID" value="NZ_PGGW01000071.1"/>
</dbReference>
<reference evidence="2 3" key="1">
    <citation type="submission" date="2017-11" db="EMBL/GenBank/DDBJ databases">
        <title>Streptomyces carmine sp. nov., a novel actinomycete isolated from Sophora alopecuroides in Xinjiang, China.</title>
        <authorList>
            <person name="Wang Y."/>
            <person name="Luo X."/>
            <person name="Wan C."/>
            <person name="Zhang L."/>
        </authorList>
    </citation>
    <scope>NUCLEOTIDE SEQUENCE [LARGE SCALE GENOMIC DNA]</scope>
    <source>
        <strain evidence="2 3">TRM SA0054</strain>
    </source>
</reference>
<sequence length="332" mass="35633">MSALTQPPAAPAAASRRGPRLRGMTWLVWRRHRAAFWTVLTLTAVGAAWMVHQRGQVVDQLQGFGWPGELEKVWFEEFDGGPLDQTGFALAVAHLLTGVFLGAPLFAGDLESGTAKLVLSQSAGRTRWLVTKLAMTGAAVVAAAAVLSSLYGWWLSPVEKESAVIDWTSPLYFDTSGPVLVGLTLFTTVTGAAIGLLVRRVLASMVVTFGFCLGLTAVWSRLRLELGSPVRVTTEQGVGEEAPFPELPTGAHELDQSYLTASGETLGWSTCTLETERGSQACLEKNEVVGWAVDYLPHSQMAAMQWTGAAILFALSAAVVAFILIRGRTYVP</sequence>
<comment type="caution">
    <text evidence="2">The sequence shown here is derived from an EMBL/GenBank/DDBJ whole genome shotgun (WGS) entry which is preliminary data.</text>
</comment>
<proteinExistence type="predicted"/>
<feature type="transmembrane region" description="Helical" evidence="1">
    <location>
        <begin position="88"/>
        <end position="108"/>
    </location>
</feature>
<dbReference type="AlphaFoldDB" id="A0A2M8LP53"/>
<keyword evidence="1" id="KW-1133">Transmembrane helix</keyword>
<keyword evidence="1" id="KW-0812">Transmembrane</keyword>
<evidence type="ECO:0000256" key="1">
    <source>
        <dbReference type="SAM" id="Phobius"/>
    </source>
</evidence>
<feature type="transmembrane region" description="Helical" evidence="1">
    <location>
        <begin position="175"/>
        <end position="194"/>
    </location>
</feature>
<gene>
    <name evidence="2" type="ORF">CUT44_31470</name>
</gene>
<evidence type="ECO:0000313" key="3">
    <source>
        <dbReference type="Proteomes" id="UP000230407"/>
    </source>
</evidence>
<organism evidence="2 3">
    <name type="scientific">Streptomyces carminius</name>
    <dbReference type="NCBI Taxonomy" id="2665496"/>
    <lineage>
        <taxon>Bacteria</taxon>
        <taxon>Bacillati</taxon>
        <taxon>Actinomycetota</taxon>
        <taxon>Actinomycetes</taxon>
        <taxon>Kitasatosporales</taxon>
        <taxon>Streptomycetaceae</taxon>
        <taxon>Streptomyces</taxon>
    </lineage>
</organism>